<dbReference type="HOGENOM" id="CLU_2466809_0_0_5"/>
<dbReference type="AlphaFoldDB" id="B3PQM9"/>
<name>B3PQM9_RHIE6</name>
<reference evidence="1 2" key="1">
    <citation type="submission" date="2008-04" db="EMBL/GenBank/DDBJ databases">
        <title>Genome diversity and DNA divergence of Rhizobium etli.</title>
        <authorList>
            <person name="Gonzalez V."/>
            <person name="Acosta J.L."/>
            <person name="Santamaria R.I."/>
            <person name="Bustos P."/>
            <person name="Hernandez-Gonzalez I.L."/>
            <person name="Fernandez J.L."/>
            <person name="Diaz R."/>
            <person name="Flores M."/>
            <person name="Mora J."/>
            <person name="Palacios R."/>
            <person name="Davila G."/>
        </authorList>
    </citation>
    <scope>NUCLEOTIDE SEQUENCE [LARGE SCALE GENOMIC DNA]</scope>
    <source>
        <strain evidence="1 2">CIAT 652</strain>
    </source>
</reference>
<gene>
    <name evidence="1" type="ordered locus">RHECIAT_CH0002500</name>
</gene>
<protein>
    <submittedName>
        <fullName evidence="1">Uncharacterized protein</fullName>
    </submittedName>
</protein>
<dbReference type="KEGG" id="rec:RHECIAT_CH0002500"/>
<evidence type="ECO:0000313" key="1">
    <source>
        <dbReference type="EMBL" id="ACE91452.1"/>
    </source>
</evidence>
<sequence length="88" mass="9460">MITSFAPSRAKTFAAARPMPELAPVMIADLSFRSAMSISPQLSRHLKSQTSGGAATRFLRANNRDNSISMAGHAKAAITVERISKFPL</sequence>
<proteinExistence type="predicted"/>
<dbReference type="EMBL" id="CP001074">
    <property type="protein sequence ID" value="ACE91452.1"/>
    <property type="molecule type" value="Genomic_DNA"/>
</dbReference>
<evidence type="ECO:0000313" key="2">
    <source>
        <dbReference type="Proteomes" id="UP000008817"/>
    </source>
</evidence>
<organism evidence="1 2">
    <name type="scientific">Rhizobium etli (strain CIAT 652)</name>
    <dbReference type="NCBI Taxonomy" id="491916"/>
    <lineage>
        <taxon>Bacteria</taxon>
        <taxon>Pseudomonadati</taxon>
        <taxon>Pseudomonadota</taxon>
        <taxon>Alphaproteobacteria</taxon>
        <taxon>Hyphomicrobiales</taxon>
        <taxon>Rhizobiaceae</taxon>
        <taxon>Rhizobium/Agrobacterium group</taxon>
        <taxon>Rhizobium</taxon>
    </lineage>
</organism>
<accession>B3PQM9</accession>
<dbReference type="Proteomes" id="UP000008817">
    <property type="component" value="Chromosome"/>
</dbReference>